<evidence type="ECO:0000313" key="4">
    <source>
        <dbReference type="Proteomes" id="UP000749040"/>
    </source>
</evidence>
<feature type="region of interest" description="Disordered" evidence="1">
    <location>
        <begin position="1"/>
        <end position="31"/>
    </location>
</feature>
<comment type="caution">
    <text evidence="3">The sequence shown here is derived from an EMBL/GenBank/DDBJ whole genome shotgun (WGS) entry which is preliminary data.</text>
</comment>
<proteinExistence type="predicted"/>
<dbReference type="Pfam" id="PF03756">
    <property type="entry name" value="AfsA"/>
    <property type="match status" value="2"/>
</dbReference>
<protein>
    <recommendedName>
        <fullName evidence="2">A-factor biosynthesis hotdog domain-containing protein</fullName>
    </recommendedName>
</protein>
<accession>A0ABS2TVB1</accession>
<name>A0ABS2TVB1_9ACTN</name>
<organism evidence="3 4">
    <name type="scientific">Actinacidiphila acididurans</name>
    <dbReference type="NCBI Taxonomy" id="2784346"/>
    <lineage>
        <taxon>Bacteria</taxon>
        <taxon>Bacillati</taxon>
        <taxon>Actinomycetota</taxon>
        <taxon>Actinomycetes</taxon>
        <taxon>Kitasatosporales</taxon>
        <taxon>Streptomycetaceae</taxon>
        <taxon>Actinacidiphila</taxon>
    </lineage>
</organism>
<dbReference type="NCBIfam" id="NF041195">
    <property type="entry name" value="ScbA_BarX_GamBu"/>
    <property type="match status" value="1"/>
</dbReference>
<feature type="compositionally biased region" description="Basic and acidic residues" evidence="1">
    <location>
        <begin position="1"/>
        <end position="16"/>
    </location>
</feature>
<feature type="domain" description="A-factor biosynthesis hotdog" evidence="2">
    <location>
        <begin position="220"/>
        <end position="334"/>
    </location>
</feature>
<evidence type="ECO:0000313" key="3">
    <source>
        <dbReference type="EMBL" id="MBM9507276.1"/>
    </source>
</evidence>
<dbReference type="RefSeq" id="WP_205359139.1">
    <property type="nucleotide sequence ID" value="NZ_JADKYB010000012.1"/>
</dbReference>
<dbReference type="InterPro" id="IPR005509">
    <property type="entry name" value="AfsA_hotdog_dom"/>
</dbReference>
<evidence type="ECO:0000259" key="2">
    <source>
        <dbReference type="Pfam" id="PF03756"/>
    </source>
</evidence>
<dbReference type="Proteomes" id="UP000749040">
    <property type="component" value="Unassembled WGS sequence"/>
</dbReference>
<reference evidence="3 4" key="1">
    <citation type="submission" date="2021-01" db="EMBL/GenBank/DDBJ databases">
        <title>Streptomyces acididurans sp. nov., isolated from a peat swamp forest soil.</title>
        <authorList>
            <person name="Chantavorakit T."/>
            <person name="Duangmal K."/>
        </authorList>
    </citation>
    <scope>NUCLEOTIDE SEQUENCE [LARGE SCALE GENOMIC DNA]</scope>
    <source>
        <strain evidence="3 4">KK5PA1</strain>
    </source>
</reference>
<feature type="domain" description="A-factor biosynthesis hotdog" evidence="2">
    <location>
        <begin position="54"/>
        <end position="190"/>
    </location>
</feature>
<sequence length="335" mass="36521">MPVNELHDTPTRRADAFARPGELRGTTALSGSPAAKGVTAVLEKTLTRTVPREYVHRSAVAEVLLTGWRTQDEGHFVLQAQWPRCHTFYDADSVGGHDPLLIAETIRQSGLLVAHAELGVPMGHQFLMHDLSFTARPDRMLVGGAPTDLTVEFRCAEVKRRRTALSWMRYETVLRRNGETIATGGASFTCVTAQVYRRMRGDRMNARALPLPRPVEPAGVGRQSALDVVLSPAGAYGRWQLRVDVRHPVLFDHPIDHIPGMVLMEAARQATVAVLDRPAPVVLAIAGTYDRFAELDLPCVIEAYPPPGTSGRAGGTVRVTGSQDGRPVFSAQVTV</sequence>
<dbReference type="InterPro" id="IPR047757">
    <property type="entry name" value="AfsA-like"/>
</dbReference>
<keyword evidence="4" id="KW-1185">Reference proteome</keyword>
<evidence type="ECO:0000256" key="1">
    <source>
        <dbReference type="SAM" id="MobiDB-lite"/>
    </source>
</evidence>
<gene>
    <name evidence="3" type="ORF">ITX44_22615</name>
</gene>
<dbReference type="EMBL" id="JADKYB010000012">
    <property type="protein sequence ID" value="MBM9507276.1"/>
    <property type="molecule type" value="Genomic_DNA"/>
</dbReference>